<protein>
    <submittedName>
        <fullName evidence="4">DctP family TRAP transporter solute-binding subunit</fullName>
    </submittedName>
</protein>
<dbReference type="PROSITE" id="PS51257">
    <property type="entry name" value="PROKAR_LIPOPROTEIN"/>
    <property type="match status" value="1"/>
</dbReference>
<keyword evidence="2" id="KW-0813">Transport</keyword>
<evidence type="ECO:0000256" key="2">
    <source>
        <dbReference type="ARBA" id="ARBA00022448"/>
    </source>
</evidence>
<proteinExistence type="inferred from homology"/>
<comment type="similarity">
    <text evidence="1">Belongs to the bacterial solute-binding protein 7 family.</text>
</comment>
<dbReference type="GO" id="GO:0030288">
    <property type="term" value="C:outer membrane-bounded periplasmic space"/>
    <property type="evidence" value="ECO:0007669"/>
    <property type="project" value="InterPro"/>
</dbReference>
<dbReference type="Gene3D" id="3.40.190.170">
    <property type="entry name" value="Bacterial extracellular solute-binding protein, family 7"/>
    <property type="match status" value="1"/>
</dbReference>
<evidence type="ECO:0000313" key="4">
    <source>
        <dbReference type="EMBL" id="TGE36135.1"/>
    </source>
</evidence>
<dbReference type="PIRSF" id="PIRSF006470">
    <property type="entry name" value="DctB"/>
    <property type="match status" value="1"/>
</dbReference>
<comment type="caution">
    <text evidence="4">The sequence shown here is derived from an EMBL/GenBank/DDBJ whole genome shotgun (WGS) entry which is preliminary data.</text>
</comment>
<accession>A0A4Z0R194</accession>
<dbReference type="NCBIfam" id="NF037995">
    <property type="entry name" value="TRAP_S1"/>
    <property type="match status" value="1"/>
</dbReference>
<sequence>MTKKLIVLFLVFLLLGGCSPRVIDEQQVDKNEKIVIKFSHVVSENTPKGLAAIRFADLVRARTGGYVEVQVFPDSMLYKDGEEFEALKSGAVQMLAPATSKLSTMFPEWQLFDLPFAFPDMTTAHTLMDGPLVQELFTDLQEQKFLGLAMWDSGFKQFTNNTRPLRKSEDFQGLHFRVMTSQVLKAQFSELGAQASAMPFNDVYQALKNGTVDAEENTISNIYTQNFYHSQKYLTLSNHGYLGYVVLTNADFWKSIPPEVAKILEDTLREVTIWERERAGEMDQKQLVALEREGKIEIAHLSQMERLQLQKTLNPVYELLSKEIGPDLVNRVKKIQEKGE</sequence>
<evidence type="ECO:0000256" key="3">
    <source>
        <dbReference type="ARBA" id="ARBA00022729"/>
    </source>
</evidence>
<dbReference type="InterPro" id="IPR038404">
    <property type="entry name" value="TRAP_DctP_sf"/>
</dbReference>
<gene>
    <name evidence="4" type="ORF">E4K67_21645</name>
</gene>
<organism evidence="4 5">
    <name type="scientific">Desulfosporosinus fructosivorans</name>
    <dbReference type="NCBI Taxonomy" id="2018669"/>
    <lineage>
        <taxon>Bacteria</taxon>
        <taxon>Bacillati</taxon>
        <taxon>Bacillota</taxon>
        <taxon>Clostridia</taxon>
        <taxon>Eubacteriales</taxon>
        <taxon>Desulfitobacteriaceae</taxon>
        <taxon>Desulfosporosinus</taxon>
    </lineage>
</organism>
<dbReference type="GO" id="GO:0055085">
    <property type="term" value="P:transmembrane transport"/>
    <property type="evidence" value="ECO:0007669"/>
    <property type="project" value="InterPro"/>
</dbReference>
<name>A0A4Z0R194_9FIRM</name>
<dbReference type="NCBIfam" id="TIGR00787">
    <property type="entry name" value="dctP"/>
    <property type="match status" value="1"/>
</dbReference>
<keyword evidence="3" id="KW-0732">Signal</keyword>
<dbReference type="Proteomes" id="UP000298460">
    <property type="component" value="Unassembled WGS sequence"/>
</dbReference>
<dbReference type="OrthoDB" id="9815946at2"/>
<dbReference type="PANTHER" id="PTHR33376:SF7">
    <property type="entry name" value="C4-DICARBOXYLATE-BINDING PROTEIN DCTB"/>
    <property type="match status" value="1"/>
</dbReference>
<reference evidence="4 5" key="1">
    <citation type="submission" date="2019-03" db="EMBL/GenBank/DDBJ databases">
        <title>Draft Genome Sequence of Desulfosporosinus fructosivorans Strain 63.6F, Isolated from Marine Sediment in the Baltic Sea.</title>
        <authorList>
            <person name="Hausmann B."/>
            <person name="Vandieken V."/>
            <person name="Pjevac P."/>
            <person name="Schreck K."/>
            <person name="Herbold C.W."/>
            <person name="Loy A."/>
        </authorList>
    </citation>
    <scope>NUCLEOTIDE SEQUENCE [LARGE SCALE GENOMIC DNA]</scope>
    <source>
        <strain evidence="4 5">63.6F</strain>
    </source>
</reference>
<dbReference type="Pfam" id="PF03480">
    <property type="entry name" value="DctP"/>
    <property type="match status" value="1"/>
</dbReference>
<dbReference type="InterPro" id="IPR018389">
    <property type="entry name" value="DctP_fam"/>
</dbReference>
<evidence type="ECO:0000256" key="1">
    <source>
        <dbReference type="ARBA" id="ARBA00009023"/>
    </source>
</evidence>
<evidence type="ECO:0000313" key="5">
    <source>
        <dbReference type="Proteomes" id="UP000298460"/>
    </source>
</evidence>
<dbReference type="AlphaFoldDB" id="A0A4Z0R194"/>
<dbReference type="EMBL" id="SPQQ01000009">
    <property type="protein sequence ID" value="TGE36135.1"/>
    <property type="molecule type" value="Genomic_DNA"/>
</dbReference>
<keyword evidence="5" id="KW-1185">Reference proteome</keyword>
<dbReference type="InterPro" id="IPR004682">
    <property type="entry name" value="TRAP_DctP"/>
</dbReference>
<dbReference type="PANTHER" id="PTHR33376">
    <property type="match status" value="1"/>
</dbReference>
<dbReference type="RefSeq" id="WP_135550537.1">
    <property type="nucleotide sequence ID" value="NZ_SPQQ01000009.1"/>
</dbReference>